<dbReference type="AlphaFoldDB" id="A0AAD9HQI3"/>
<feature type="compositionally biased region" description="Low complexity" evidence="1">
    <location>
        <begin position="73"/>
        <end position="86"/>
    </location>
</feature>
<proteinExistence type="predicted"/>
<feature type="compositionally biased region" description="Polar residues" evidence="1">
    <location>
        <begin position="189"/>
        <end position="199"/>
    </location>
</feature>
<evidence type="ECO:0000256" key="1">
    <source>
        <dbReference type="SAM" id="MobiDB-lite"/>
    </source>
</evidence>
<feature type="compositionally biased region" description="Polar residues" evidence="1">
    <location>
        <begin position="45"/>
        <end position="72"/>
    </location>
</feature>
<evidence type="ECO:0000313" key="2">
    <source>
        <dbReference type="EMBL" id="KAK2032376.1"/>
    </source>
</evidence>
<dbReference type="Proteomes" id="UP001232148">
    <property type="component" value="Unassembled WGS sequence"/>
</dbReference>
<protein>
    <submittedName>
        <fullName evidence="2">Uncharacterized protein</fullName>
    </submittedName>
</protein>
<dbReference type="EMBL" id="MU842831">
    <property type="protein sequence ID" value="KAK2032376.1"/>
    <property type="molecule type" value="Genomic_DNA"/>
</dbReference>
<feature type="region of interest" description="Disordered" evidence="1">
    <location>
        <begin position="189"/>
        <end position="233"/>
    </location>
</feature>
<feature type="region of interest" description="Disordered" evidence="1">
    <location>
        <begin position="249"/>
        <end position="271"/>
    </location>
</feature>
<keyword evidence="3" id="KW-1185">Reference proteome</keyword>
<sequence>MLVALSEHGIVSLEGLGPPSGDGTADHINLVNQRAVTQLLQRPFQTGRQHGQSPEDQTRGWQAQSSTASTPEQQSQASDSATSSLAPVTPQQTLPTSLFNQPRFASDDNSGNLLVQRSCNSVIPGSSAQEQAGNLDAHQTEAAPLQDAEPFEDAGYFQDAQVLPTWLFDLPQSPSDDNSGHLLVQESYSNLSPESSIQGQAEDLGTYQTQATAPLQDAEPSQDAESSQDAQPLRFSLQLELTINVNPGYVPVQESRSDSIPEPSVQGQADL</sequence>
<evidence type="ECO:0000313" key="3">
    <source>
        <dbReference type="Proteomes" id="UP001232148"/>
    </source>
</evidence>
<name>A0AAD9HQI3_9PEZI</name>
<organism evidence="2 3">
    <name type="scientific">Colletotrichum zoysiae</name>
    <dbReference type="NCBI Taxonomy" id="1216348"/>
    <lineage>
        <taxon>Eukaryota</taxon>
        <taxon>Fungi</taxon>
        <taxon>Dikarya</taxon>
        <taxon>Ascomycota</taxon>
        <taxon>Pezizomycotina</taxon>
        <taxon>Sordariomycetes</taxon>
        <taxon>Hypocreomycetidae</taxon>
        <taxon>Glomerellales</taxon>
        <taxon>Glomerellaceae</taxon>
        <taxon>Colletotrichum</taxon>
        <taxon>Colletotrichum graminicola species complex</taxon>
    </lineage>
</organism>
<reference evidence="2" key="1">
    <citation type="submission" date="2021-06" db="EMBL/GenBank/DDBJ databases">
        <title>Comparative genomics, transcriptomics and evolutionary studies reveal genomic signatures of adaptation to plant cell wall in hemibiotrophic fungi.</title>
        <authorList>
            <consortium name="DOE Joint Genome Institute"/>
            <person name="Baroncelli R."/>
            <person name="Diaz J.F."/>
            <person name="Benocci T."/>
            <person name="Peng M."/>
            <person name="Battaglia E."/>
            <person name="Haridas S."/>
            <person name="Andreopoulos W."/>
            <person name="Labutti K."/>
            <person name="Pangilinan J."/>
            <person name="Floch G.L."/>
            <person name="Makela M.R."/>
            <person name="Henrissat B."/>
            <person name="Grigoriev I.V."/>
            <person name="Crouch J.A."/>
            <person name="De Vries R.P."/>
            <person name="Sukno S.A."/>
            <person name="Thon M.R."/>
        </authorList>
    </citation>
    <scope>NUCLEOTIDE SEQUENCE</scope>
    <source>
        <strain evidence="2">MAFF235873</strain>
    </source>
</reference>
<gene>
    <name evidence="2" type="ORF">LX32DRAFT_196528</name>
</gene>
<feature type="region of interest" description="Disordered" evidence="1">
    <location>
        <begin position="45"/>
        <end position="112"/>
    </location>
</feature>
<accession>A0AAD9HQI3</accession>
<feature type="compositionally biased region" description="Polar residues" evidence="1">
    <location>
        <begin position="89"/>
        <end position="100"/>
    </location>
</feature>
<comment type="caution">
    <text evidence="2">The sequence shown here is derived from an EMBL/GenBank/DDBJ whole genome shotgun (WGS) entry which is preliminary data.</text>
</comment>